<gene>
    <name evidence="2" type="ORF">H6G03_18165</name>
</gene>
<sequence length="186" mass="20281">MRISTILGTTLALTAGLLSNIPAASAIRLADGTVYFAQPPSLVSASTTFNDVYVWGAKYYFTLSLPNNAGEPLQRVTITQQEGIDDIEFDLEDSRAFEGTRGDKGKTIALGSVMRDDNKRMLSIAFDPPVAPGKTVTIALNPIRNPKYAGVYLFGVTAFPPGEKTHGQFLGFGRLHFYDNRDFGWP</sequence>
<accession>A0A926VFJ5</accession>
<dbReference type="RefSeq" id="WP_190466316.1">
    <property type="nucleotide sequence ID" value="NZ_JACJPW010000045.1"/>
</dbReference>
<dbReference type="InterPro" id="IPR021256">
    <property type="entry name" value="DUF2808"/>
</dbReference>
<comment type="caution">
    <text evidence="2">The sequence shown here is derived from an EMBL/GenBank/DDBJ whole genome shotgun (WGS) entry which is preliminary data.</text>
</comment>
<keyword evidence="3" id="KW-1185">Reference proteome</keyword>
<reference evidence="2" key="1">
    <citation type="journal article" date="2015" name="ISME J.">
        <title>Draft Genome Sequence of Streptomyces incarnatus NRRL8089, which Produces the Nucleoside Antibiotic Sinefungin.</title>
        <authorList>
            <person name="Oshima K."/>
            <person name="Hattori M."/>
            <person name="Shimizu H."/>
            <person name="Fukuda K."/>
            <person name="Nemoto M."/>
            <person name="Inagaki K."/>
            <person name="Tamura T."/>
        </authorList>
    </citation>
    <scope>NUCLEOTIDE SEQUENCE</scope>
    <source>
        <strain evidence="2">FACHB-1375</strain>
    </source>
</reference>
<keyword evidence="1" id="KW-0732">Signal</keyword>
<organism evidence="2 3">
    <name type="scientific">Aerosakkonema funiforme FACHB-1375</name>
    <dbReference type="NCBI Taxonomy" id="2949571"/>
    <lineage>
        <taxon>Bacteria</taxon>
        <taxon>Bacillati</taxon>
        <taxon>Cyanobacteriota</taxon>
        <taxon>Cyanophyceae</taxon>
        <taxon>Oscillatoriophycideae</taxon>
        <taxon>Aerosakkonematales</taxon>
        <taxon>Aerosakkonemataceae</taxon>
        <taxon>Aerosakkonema</taxon>
    </lineage>
</organism>
<dbReference type="AlphaFoldDB" id="A0A926VFJ5"/>
<evidence type="ECO:0000313" key="2">
    <source>
        <dbReference type="EMBL" id="MBD2182965.1"/>
    </source>
</evidence>
<feature type="signal peptide" evidence="1">
    <location>
        <begin position="1"/>
        <end position="26"/>
    </location>
</feature>
<feature type="chain" id="PRO_5038032599" evidence="1">
    <location>
        <begin position="27"/>
        <end position="186"/>
    </location>
</feature>
<evidence type="ECO:0000256" key="1">
    <source>
        <dbReference type="SAM" id="SignalP"/>
    </source>
</evidence>
<dbReference type="EMBL" id="JACJPW010000045">
    <property type="protein sequence ID" value="MBD2182965.1"/>
    <property type="molecule type" value="Genomic_DNA"/>
</dbReference>
<proteinExistence type="predicted"/>
<dbReference type="Proteomes" id="UP000641646">
    <property type="component" value="Unassembled WGS sequence"/>
</dbReference>
<protein>
    <submittedName>
        <fullName evidence="2">DUF2808 domain-containing protein</fullName>
    </submittedName>
</protein>
<reference evidence="2" key="2">
    <citation type="submission" date="2020-08" db="EMBL/GenBank/DDBJ databases">
        <authorList>
            <person name="Chen M."/>
            <person name="Teng W."/>
            <person name="Zhao L."/>
            <person name="Hu C."/>
            <person name="Zhou Y."/>
            <person name="Han B."/>
            <person name="Song L."/>
            <person name="Shu W."/>
        </authorList>
    </citation>
    <scope>NUCLEOTIDE SEQUENCE</scope>
    <source>
        <strain evidence="2">FACHB-1375</strain>
    </source>
</reference>
<dbReference type="Pfam" id="PF10989">
    <property type="entry name" value="DUF2808"/>
    <property type="match status" value="1"/>
</dbReference>
<evidence type="ECO:0000313" key="3">
    <source>
        <dbReference type="Proteomes" id="UP000641646"/>
    </source>
</evidence>
<name>A0A926VFJ5_9CYAN</name>